<protein>
    <submittedName>
        <fullName evidence="1">B263R homolog protein</fullName>
    </submittedName>
</protein>
<evidence type="ECO:0000313" key="1">
    <source>
        <dbReference type="EMBL" id="BBO54027.1"/>
    </source>
</evidence>
<dbReference type="EMBL" id="LC506465">
    <property type="protein sequence ID" value="BBO54027.1"/>
    <property type="molecule type" value="Genomic_DNA"/>
</dbReference>
<organism evidence="1">
    <name type="scientific">Abalone asfa-like virus</name>
    <dbReference type="NCBI Taxonomy" id="2839893"/>
    <lineage>
        <taxon>Viruses</taxon>
        <taxon>Varidnaviria</taxon>
        <taxon>Bamfordvirae</taxon>
        <taxon>Nucleocytoviricota</taxon>
        <taxon>Pokkesviricetes</taxon>
        <taxon>Asfuvirales</taxon>
        <taxon>Asfarviridae</taxon>
    </lineage>
</organism>
<sequence>MFVCTYQVVITKLKIKHFELINMIEPAGFVKALNCNFGHKTAPGMESLIKYPILKKRTNLRKIRKGEGDKTCFNSALEATVFIEDPPGLVKQIQSIRDKKKYFLKYFPTTGQIQIPGIILTSFRDGQYLASKWVEYLNNQLRPSEPITIVSQNPIMLNYKFKLKDSTGVLDFQEIIKYFKKHECPGFVIREIINNDCLKLSTKFMIENRKYRIKIFPTGKINLLGVKEPLHAYNIYNYMEHMFQTSADQIIVTPPEPDQIIS</sequence>
<proteinExistence type="predicted"/>
<name>A0A5K7Y7V1_9VIRU</name>
<accession>A0A5K7Y7V1</accession>
<reference evidence="1" key="1">
    <citation type="journal article" date="2020" name="Sci. Rep.">
        <title>A novel Asfarvirus-like virus identified as a potential cause of mass mortality of abalone.</title>
        <authorList>
            <person name="Matsuyama T."/>
            <person name="Takano T."/>
            <person name="Nishiki I."/>
            <person name="Fujiwara A."/>
            <person name="Kiryu I."/>
            <person name="Inada M."/>
            <person name="Sakai T."/>
            <person name="Terashima S."/>
            <person name="Matsuura Y."/>
            <person name="Isowa K."/>
            <person name="Nakayasu C."/>
        </authorList>
    </citation>
    <scope>NUCLEOTIDE SEQUENCE</scope>
</reference>